<dbReference type="GO" id="GO:0004222">
    <property type="term" value="F:metalloendopeptidase activity"/>
    <property type="evidence" value="ECO:0007669"/>
    <property type="project" value="UniProtKB-UniRule"/>
</dbReference>
<evidence type="ECO:0000256" key="3">
    <source>
        <dbReference type="ARBA" id="ARBA00022801"/>
    </source>
</evidence>
<evidence type="ECO:0000259" key="7">
    <source>
        <dbReference type="Pfam" id="PF01432"/>
    </source>
</evidence>
<feature type="domain" description="Peptidase M3A/M3B catalytic" evidence="7">
    <location>
        <begin position="208"/>
        <end position="585"/>
    </location>
</feature>
<evidence type="ECO:0000313" key="10">
    <source>
        <dbReference type="Proteomes" id="UP000318102"/>
    </source>
</evidence>
<keyword evidence="10" id="KW-1185">Reference proteome</keyword>
<dbReference type="PANTHER" id="PTHR11804:SF45">
    <property type="entry name" value="SIMILAR TO OLIGOENDOPEPTIDASE"/>
    <property type="match status" value="1"/>
</dbReference>
<keyword evidence="2 6" id="KW-0479">Metal-binding</keyword>
<dbReference type="InterPro" id="IPR045090">
    <property type="entry name" value="Pept_M3A_M3B"/>
</dbReference>
<dbReference type="Pfam" id="PF01432">
    <property type="entry name" value="Peptidase_M3"/>
    <property type="match status" value="1"/>
</dbReference>
<dbReference type="Proteomes" id="UP000318102">
    <property type="component" value="Unassembled WGS sequence"/>
</dbReference>
<feature type="domain" description="Oligopeptidase F N-terminal" evidence="8">
    <location>
        <begin position="114"/>
        <end position="183"/>
    </location>
</feature>
<dbReference type="PANTHER" id="PTHR11804">
    <property type="entry name" value="PROTEASE M3 THIMET OLIGOPEPTIDASE-RELATED"/>
    <property type="match status" value="1"/>
</dbReference>
<dbReference type="InterPro" id="IPR042088">
    <property type="entry name" value="OligoPept_F_C"/>
</dbReference>
<name>A0A559IL92_9BACL</name>
<dbReference type="InterPro" id="IPR004438">
    <property type="entry name" value="Peptidase_M3B"/>
</dbReference>
<comment type="caution">
    <text evidence="9">The sequence shown here is derived from an EMBL/GenBank/DDBJ whole genome shotgun (WGS) entry which is preliminary data.</text>
</comment>
<dbReference type="InterPro" id="IPR034009">
    <property type="entry name" value="M3B_PepF_4"/>
</dbReference>
<dbReference type="Gene3D" id="1.10.287.830">
    <property type="entry name" value="putative peptidase helix hairpin domain like"/>
    <property type="match status" value="1"/>
</dbReference>
<dbReference type="InterPro" id="IPR013647">
    <property type="entry name" value="OligopepF_N_dom"/>
</dbReference>
<gene>
    <name evidence="9" type="primary">pepF</name>
    <name evidence="9" type="ORF">FPZ44_20170</name>
</gene>
<dbReference type="EMBL" id="VNJK01000003">
    <property type="protein sequence ID" value="TVX88422.1"/>
    <property type="molecule type" value="Genomic_DNA"/>
</dbReference>
<dbReference type="RefSeq" id="WP_144993700.1">
    <property type="nucleotide sequence ID" value="NZ_VNJK01000003.1"/>
</dbReference>
<dbReference type="OrthoDB" id="9766487at2"/>
<keyword evidence="1 6" id="KW-0645">Protease</keyword>
<comment type="function">
    <text evidence="6">Has oligopeptidase activity and degrades a variety of small bioactive peptides.</text>
</comment>
<dbReference type="EC" id="3.4.24.-" evidence="6"/>
<keyword evidence="3 6" id="KW-0378">Hydrolase</keyword>
<dbReference type="SUPFAM" id="SSF55486">
    <property type="entry name" value="Metalloproteases ('zincins'), catalytic domain"/>
    <property type="match status" value="1"/>
</dbReference>
<dbReference type="GO" id="GO:0006508">
    <property type="term" value="P:proteolysis"/>
    <property type="evidence" value="ECO:0007669"/>
    <property type="project" value="UniProtKB-KW"/>
</dbReference>
<evidence type="ECO:0000256" key="5">
    <source>
        <dbReference type="ARBA" id="ARBA00023049"/>
    </source>
</evidence>
<dbReference type="AlphaFoldDB" id="A0A559IL92"/>
<proteinExistence type="inferred from homology"/>
<keyword evidence="5 6" id="KW-0482">Metalloprotease</keyword>
<dbReference type="GO" id="GO:0006518">
    <property type="term" value="P:peptide metabolic process"/>
    <property type="evidence" value="ECO:0007669"/>
    <property type="project" value="TreeGrafter"/>
</dbReference>
<reference evidence="9 10" key="1">
    <citation type="submission" date="2019-07" db="EMBL/GenBank/DDBJ databases">
        <authorList>
            <person name="Kim J."/>
        </authorList>
    </citation>
    <scope>NUCLEOTIDE SEQUENCE [LARGE SCALE GENOMIC DNA]</scope>
    <source>
        <strain evidence="9 10">N4</strain>
    </source>
</reference>
<sequence>MEQRLTRTEVSAEATWRLEDLFETHTEWEAALEDARADIQQITKYRGKLHEGSRVLLEVLTTQEKLSVQLYRLFSYANLHLFVDNTNSDYQTDAAKVGDLRALIMSEMTFIRSEIFSLPEGTIETYLDAEPELASFRKMLLDLLATKMHQLSPETESVLASMSEVLDAPYRIYERSKLSDMTFDDIEDGYGHTLPVSFALYENKYEFSEDKVLRRNAYESFTRTLRKYQNTFAETFATHVKKQVVMSRLRGYESVTHMLLKPQDVTLEMYDNILDIIQEELAPHMRRYAKLKQRTLGLEQLRFCDLKAPFDADFNPSITFDEASKLIQDSLQVLGSEYTDIIHKAFTERWIDYADNLGKATGAFCDFIYGVHPYVLVSWADNMRSAFMLAHEIGHAGHFMLSGKYQRYTNMLPSLYFIEAPSTMNELLLAEHILKQSDDKRMQRWVIAQQLNTYYHNFITHLLEGELLRRAYNLAMQDVPLNAKKLNDLKGDILSSFWGDAVEVDEDAKLTWMRQPHYYMSLYPYMYAAGLTASTAAAQHIKEQGQPAVDRWLEALKAGGTLSPLELMKLAGVDMSGPEPISKAVAYVGSLVDQLEQLFEAE</sequence>
<accession>A0A559IL92</accession>
<evidence type="ECO:0000256" key="4">
    <source>
        <dbReference type="ARBA" id="ARBA00022833"/>
    </source>
</evidence>
<dbReference type="InterPro" id="IPR001567">
    <property type="entry name" value="Pept_M3A_M3B_dom"/>
</dbReference>
<protein>
    <recommendedName>
        <fullName evidence="6">Oligopeptidase F</fullName>
        <ecNumber evidence="6">3.4.24.-</ecNumber>
    </recommendedName>
</protein>
<dbReference type="Gene3D" id="1.20.140.70">
    <property type="entry name" value="Oligopeptidase f, N-terminal domain"/>
    <property type="match status" value="1"/>
</dbReference>
<evidence type="ECO:0000256" key="1">
    <source>
        <dbReference type="ARBA" id="ARBA00022670"/>
    </source>
</evidence>
<evidence type="ECO:0000256" key="6">
    <source>
        <dbReference type="RuleBase" id="RU368091"/>
    </source>
</evidence>
<keyword evidence="4 6" id="KW-0862">Zinc</keyword>
<organism evidence="9 10">
    <name type="scientific">Paenibacillus agilis</name>
    <dbReference type="NCBI Taxonomy" id="3020863"/>
    <lineage>
        <taxon>Bacteria</taxon>
        <taxon>Bacillati</taxon>
        <taxon>Bacillota</taxon>
        <taxon>Bacilli</taxon>
        <taxon>Bacillales</taxon>
        <taxon>Paenibacillaceae</taxon>
        <taxon>Paenibacillus</taxon>
    </lineage>
</organism>
<comment type="similarity">
    <text evidence="6">Belongs to the peptidase M3B family.</text>
</comment>
<dbReference type="Pfam" id="PF08439">
    <property type="entry name" value="Peptidase_M3_N"/>
    <property type="match status" value="1"/>
</dbReference>
<dbReference type="CDD" id="cd09609">
    <property type="entry name" value="M3B_PepF"/>
    <property type="match status" value="1"/>
</dbReference>
<evidence type="ECO:0000256" key="2">
    <source>
        <dbReference type="ARBA" id="ARBA00022723"/>
    </source>
</evidence>
<comment type="cofactor">
    <cofactor evidence="6">
        <name>Zn(2+)</name>
        <dbReference type="ChEBI" id="CHEBI:29105"/>
    </cofactor>
    <text evidence="6">Binds 1 zinc ion.</text>
</comment>
<evidence type="ECO:0000313" key="9">
    <source>
        <dbReference type="EMBL" id="TVX88422.1"/>
    </source>
</evidence>
<dbReference type="GO" id="GO:0046872">
    <property type="term" value="F:metal ion binding"/>
    <property type="evidence" value="ECO:0007669"/>
    <property type="project" value="UniProtKB-UniRule"/>
</dbReference>
<evidence type="ECO:0000259" key="8">
    <source>
        <dbReference type="Pfam" id="PF08439"/>
    </source>
</evidence>
<dbReference type="Gene3D" id="1.10.1370.20">
    <property type="entry name" value="Oligoendopeptidase f, C-terminal domain"/>
    <property type="match status" value="1"/>
</dbReference>
<dbReference type="NCBIfam" id="TIGR00181">
    <property type="entry name" value="pepF"/>
    <property type="match status" value="1"/>
</dbReference>